<keyword evidence="3" id="KW-1185">Reference proteome</keyword>
<feature type="region of interest" description="Disordered" evidence="1">
    <location>
        <begin position="101"/>
        <end position="127"/>
    </location>
</feature>
<dbReference type="SUPFAM" id="SSF54695">
    <property type="entry name" value="POZ domain"/>
    <property type="match status" value="2"/>
</dbReference>
<accession>S4W411</accession>
<reference evidence="2 3" key="1">
    <citation type="journal article" date="2013" name="Science">
        <title>Pandoraviruses: amoeba viruses with genomes up to 2.5 Mb reaching that of parasitic eukaryotes.</title>
        <authorList>
            <person name="Philippe N."/>
            <person name="Legendre M."/>
            <person name="Doutre G."/>
            <person name="Coute Y."/>
            <person name="Poirot O."/>
            <person name="Lescot M."/>
            <person name="Arslan D."/>
            <person name="Seltzer V."/>
            <person name="Bertaux L."/>
            <person name="Bruley C."/>
            <person name="Garin J."/>
            <person name="Claverie J.M."/>
            <person name="Abergel C."/>
        </authorList>
    </citation>
    <scope>NUCLEOTIDE SEQUENCE [LARGE SCALE GENOMIC DNA]</scope>
</reference>
<evidence type="ECO:0000313" key="3">
    <source>
        <dbReference type="Proteomes" id="UP000204584"/>
    </source>
</evidence>
<dbReference type="RefSeq" id="YP_008438114.1">
    <property type="nucleotide sequence ID" value="NC_022098.1"/>
</dbReference>
<dbReference type="KEGG" id="vg:16606827"/>
<proteinExistence type="predicted"/>
<dbReference type="Proteomes" id="UP000204584">
    <property type="component" value="Segment"/>
</dbReference>
<gene>
    <name evidence="2" type="ORF">psal_cds_918</name>
</gene>
<protein>
    <submittedName>
        <fullName evidence="2">BTB incomplete domain containing protein</fullName>
    </submittedName>
</protein>
<evidence type="ECO:0000313" key="2">
    <source>
        <dbReference type="EMBL" id="AGO85040.1"/>
    </source>
</evidence>
<name>S4W411_9VIRU</name>
<dbReference type="GeneID" id="16606827"/>
<evidence type="ECO:0000256" key="1">
    <source>
        <dbReference type="SAM" id="MobiDB-lite"/>
    </source>
</evidence>
<dbReference type="Gene3D" id="3.30.710.10">
    <property type="entry name" value="Potassium Channel Kv1.1, Chain A"/>
    <property type="match status" value="2"/>
</dbReference>
<dbReference type="InterPro" id="IPR011333">
    <property type="entry name" value="SKP1/BTB/POZ_sf"/>
</dbReference>
<dbReference type="EMBL" id="KC977571">
    <property type="protein sequence ID" value="AGO85040.1"/>
    <property type="molecule type" value="Genomic_DNA"/>
</dbReference>
<organism evidence="2 3">
    <name type="scientific">Pandoravirus salinus</name>
    <dbReference type="NCBI Taxonomy" id="1349410"/>
    <lineage>
        <taxon>Viruses</taxon>
        <taxon>Pandoravirus</taxon>
    </lineage>
</organism>
<sequence length="389" mass="42193">MQCTKPNAVAAEGRRGYICLNVGGTIRHVEQALIGTAPPGSLARAYLTVPPDATDAHFVDERPQHFARLIDCLRHGYTALAFMHPYDAGIVRALLASDQEEEKETVDGQKTGHAKDGAESMQGAEATTDPAHGAVVIGCDGTARLHLIDPVVRLLVDDHVHMDVARSTLARLPDSLLARMARNDAGWSPATDGDRLCIDQNHRHFGLLIDCLRHGTHLLQLVDDIYDLWGVRALGTYYAIDDARDAAQLAIGWRGYLEADKNVRCTTYIVQPGTSASIADFDRSRPVPRHVVTYFMHSSRVSPAEFVALAAAAVGAPPDAVVVYASPYGDKWYPIAGDDDDTDYCDCTRYLYDSGRVSFVMVEPRSVHPLVVADAAAAIIAATPQPPCL</sequence>